<reference evidence="2" key="1">
    <citation type="submission" date="2017-02" db="UniProtKB">
        <authorList>
            <consortium name="WormBaseParasite"/>
        </authorList>
    </citation>
    <scope>IDENTIFICATION</scope>
</reference>
<name>A0A0N4XMD6_NIPBR</name>
<dbReference type="AlphaFoldDB" id="A0A0N4XMD6"/>
<dbReference type="OMA" id="GGLIDIC"/>
<accession>A0A0N4XMD6</accession>
<protein>
    <submittedName>
        <fullName evidence="2">Cell division protein ZipA</fullName>
    </submittedName>
</protein>
<feature type="compositionally biased region" description="Basic and acidic residues" evidence="1">
    <location>
        <begin position="31"/>
        <end position="45"/>
    </location>
</feature>
<evidence type="ECO:0000313" key="2">
    <source>
        <dbReference type="WBParaSite" id="NBR_0000368801-mRNA-1"/>
    </source>
</evidence>
<sequence length="191" mass="22129">LQQFDPLAPQAFDPNLPRTQPPFDPRKQRHQVVEPRDPRLVDPRKQQGRQPSPVDQQARPGPPTQKIPLDQYGRLFRPEDLARIPHDSFGRPLDLDQRLPPDQFGRMIQTPEELRKQKQFSPVPVDQFGRPLQPQKPKPEQTRPPPDYNAQEKKKLVPQAKGETPSKKEMKRTREQDLEDPGLPHVGLKEI</sequence>
<organism evidence="2">
    <name type="scientific">Nippostrongylus brasiliensis</name>
    <name type="common">Rat hookworm</name>
    <dbReference type="NCBI Taxonomy" id="27835"/>
    <lineage>
        <taxon>Eukaryota</taxon>
        <taxon>Metazoa</taxon>
        <taxon>Ecdysozoa</taxon>
        <taxon>Nematoda</taxon>
        <taxon>Chromadorea</taxon>
        <taxon>Rhabditida</taxon>
        <taxon>Rhabditina</taxon>
        <taxon>Rhabditomorpha</taxon>
        <taxon>Strongyloidea</taxon>
        <taxon>Heligmosomidae</taxon>
        <taxon>Nippostrongylus</taxon>
    </lineage>
</organism>
<evidence type="ECO:0000256" key="1">
    <source>
        <dbReference type="SAM" id="MobiDB-lite"/>
    </source>
</evidence>
<feature type="compositionally biased region" description="Basic and acidic residues" evidence="1">
    <location>
        <begin position="164"/>
        <end position="176"/>
    </location>
</feature>
<feature type="region of interest" description="Disordered" evidence="1">
    <location>
        <begin position="1"/>
        <end position="191"/>
    </location>
</feature>
<proteinExistence type="predicted"/>
<feature type="compositionally biased region" description="Basic and acidic residues" evidence="1">
    <location>
        <begin position="76"/>
        <end position="99"/>
    </location>
</feature>
<dbReference type="WBParaSite" id="NBR_0000368801-mRNA-1">
    <property type="protein sequence ID" value="NBR_0000368801-mRNA-1"/>
    <property type="gene ID" value="NBR_0000368801"/>
</dbReference>